<dbReference type="GO" id="GO:0006152">
    <property type="term" value="P:purine nucleoside catabolic process"/>
    <property type="evidence" value="ECO:0007669"/>
    <property type="project" value="TreeGrafter"/>
</dbReference>
<name>A0A3E0EIC6_9FLAO</name>
<dbReference type="GO" id="GO:0004850">
    <property type="term" value="F:uridine phosphorylase activity"/>
    <property type="evidence" value="ECO:0007669"/>
    <property type="project" value="UniProtKB-EC"/>
</dbReference>
<keyword evidence="6" id="KW-1185">Reference proteome</keyword>
<organism evidence="5 6">
    <name type="scientific">Flavobacterium aquicola</name>
    <dbReference type="NCBI Taxonomy" id="1682742"/>
    <lineage>
        <taxon>Bacteria</taxon>
        <taxon>Pseudomonadati</taxon>
        <taxon>Bacteroidota</taxon>
        <taxon>Flavobacteriia</taxon>
        <taxon>Flavobacteriales</taxon>
        <taxon>Flavobacteriaceae</taxon>
        <taxon>Flavobacterium</taxon>
    </lineage>
</organism>
<dbReference type="PANTHER" id="PTHR43691">
    <property type="entry name" value="URIDINE PHOSPHORYLASE"/>
    <property type="match status" value="1"/>
</dbReference>
<evidence type="ECO:0000256" key="1">
    <source>
        <dbReference type="ARBA" id="ARBA00011888"/>
    </source>
</evidence>
<evidence type="ECO:0000313" key="6">
    <source>
        <dbReference type="Proteomes" id="UP000257136"/>
    </source>
</evidence>
<protein>
    <recommendedName>
        <fullName evidence="2">Uridine phosphorylase</fullName>
        <ecNumber evidence="1">2.4.2.3</ecNumber>
    </recommendedName>
</protein>
<dbReference type="InterPro" id="IPR000845">
    <property type="entry name" value="Nucleoside_phosphorylase_d"/>
</dbReference>
<proteinExistence type="predicted"/>
<evidence type="ECO:0000256" key="3">
    <source>
        <dbReference type="ARBA" id="ARBA00048447"/>
    </source>
</evidence>
<dbReference type="OrthoDB" id="9772602at2"/>
<accession>A0A3E0EIC6</accession>
<dbReference type="EMBL" id="QUNI01000008">
    <property type="protein sequence ID" value="REG97921.1"/>
    <property type="molecule type" value="Genomic_DNA"/>
</dbReference>
<dbReference type="AlphaFoldDB" id="A0A3E0EIC6"/>
<gene>
    <name evidence="5" type="ORF">C8P67_10885</name>
</gene>
<feature type="domain" description="Nucleoside phosphorylase" evidence="4">
    <location>
        <begin position="30"/>
        <end position="267"/>
    </location>
</feature>
<comment type="catalytic activity">
    <reaction evidence="3">
        <text>uridine + phosphate = alpha-D-ribose 1-phosphate + uracil</text>
        <dbReference type="Rhea" id="RHEA:24388"/>
        <dbReference type="ChEBI" id="CHEBI:16704"/>
        <dbReference type="ChEBI" id="CHEBI:17568"/>
        <dbReference type="ChEBI" id="CHEBI:43474"/>
        <dbReference type="ChEBI" id="CHEBI:57720"/>
        <dbReference type="EC" id="2.4.2.3"/>
    </reaction>
</comment>
<dbReference type="Gene3D" id="3.40.50.1580">
    <property type="entry name" value="Nucleoside phosphorylase domain"/>
    <property type="match status" value="1"/>
</dbReference>
<evidence type="ECO:0000259" key="4">
    <source>
        <dbReference type="Pfam" id="PF01048"/>
    </source>
</evidence>
<dbReference type="GO" id="GO:0005829">
    <property type="term" value="C:cytosol"/>
    <property type="evidence" value="ECO:0007669"/>
    <property type="project" value="TreeGrafter"/>
</dbReference>
<dbReference type="Proteomes" id="UP000257136">
    <property type="component" value="Unassembled WGS sequence"/>
</dbReference>
<dbReference type="InterPro" id="IPR035994">
    <property type="entry name" value="Nucleoside_phosphorylase_sf"/>
</dbReference>
<comment type="caution">
    <text evidence="5">The sequence shown here is derived from an EMBL/GenBank/DDBJ whole genome shotgun (WGS) entry which is preliminary data.</text>
</comment>
<dbReference type="SUPFAM" id="SSF53167">
    <property type="entry name" value="Purine and uridine phosphorylases"/>
    <property type="match status" value="1"/>
</dbReference>
<sequence length="290" mass="32057">MSIQQSELILNPDGSVYHLNLKPENIAHDIIFVGDQDRVSKITKHFDSVEFSTQKREFKTETGTYKGKRITVMSTGIGSDNIDIVVNELDALVNIDLETRKPKENLTSLNIIRIGTSGSLHADIPVDSFVMSKFGLGLDNMLRSYLVDSISNIEIEDAFIGHTNWDLRKGRPIVVAGSSILERKIESDRIHKGITATAGGFYGPQGRILRLGIQDNGLNSKMDNFLFEGNRITNLEMETSAIYGLSALLGHQALSLNAIIANRANGTFSSDPYKAVDELIEYTLNKLAEN</sequence>
<evidence type="ECO:0000256" key="2">
    <source>
        <dbReference type="ARBA" id="ARBA00021980"/>
    </source>
</evidence>
<dbReference type="CDD" id="cd00436">
    <property type="entry name" value="UP_TbUP-like"/>
    <property type="match status" value="1"/>
</dbReference>
<dbReference type="EC" id="2.4.2.3" evidence="1"/>
<dbReference type="PANTHER" id="PTHR43691:SF11">
    <property type="entry name" value="FI09636P-RELATED"/>
    <property type="match status" value="1"/>
</dbReference>
<reference evidence="5 6" key="1">
    <citation type="submission" date="2018-08" db="EMBL/GenBank/DDBJ databases">
        <title>Genomic Encyclopedia of Archaeal and Bacterial Type Strains, Phase II (KMG-II): from individual species to whole genera.</title>
        <authorList>
            <person name="Goeker M."/>
        </authorList>
    </citation>
    <scope>NUCLEOTIDE SEQUENCE [LARGE SCALE GENOMIC DNA]</scope>
    <source>
        <strain evidence="5 6">DSM 100880</strain>
    </source>
</reference>
<evidence type="ECO:0000313" key="5">
    <source>
        <dbReference type="EMBL" id="REG97921.1"/>
    </source>
</evidence>
<dbReference type="Pfam" id="PF01048">
    <property type="entry name" value="PNP_UDP_1"/>
    <property type="match status" value="1"/>
</dbReference>
<dbReference type="GO" id="GO:0004731">
    <property type="term" value="F:purine-nucleoside phosphorylase activity"/>
    <property type="evidence" value="ECO:0007669"/>
    <property type="project" value="TreeGrafter"/>
</dbReference>
<dbReference type="RefSeq" id="WP_115813874.1">
    <property type="nucleotide sequence ID" value="NZ_QUNI01000008.1"/>
</dbReference>